<evidence type="ECO:0000313" key="2">
    <source>
        <dbReference type="Proteomes" id="UP000792457"/>
    </source>
</evidence>
<gene>
    <name evidence="1" type="ORF">J437_LFUL004023</name>
</gene>
<sequence>MQNSMCVCSDVNGLIVQLGLQHSPHEWRLIIDFTKNQLESMHEVACSISCSNVKETYETTTLLLEAIKYKNHEWQICCDLKVFAFLRGLQGGFNSRDTKNHSTVKEWPIRKLSLERKIEAKLKEDIFVRLQIRKLLKDPTFDTKVETIELAAWSSLKKL</sequence>
<dbReference type="EMBL" id="KZ308223">
    <property type="protein sequence ID" value="KAG8225103.1"/>
    <property type="molecule type" value="Genomic_DNA"/>
</dbReference>
<keyword evidence="2" id="KW-1185">Reference proteome</keyword>
<reference evidence="1" key="2">
    <citation type="submission" date="2017-10" db="EMBL/GenBank/DDBJ databases">
        <title>Ladona fulva Genome sequencing and assembly.</title>
        <authorList>
            <person name="Murali S."/>
            <person name="Richards S."/>
            <person name="Bandaranaike D."/>
            <person name="Bellair M."/>
            <person name="Blankenburg K."/>
            <person name="Chao H."/>
            <person name="Dinh H."/>
            <person name="Doddapaneni H."/>
            <person name="Dugan-Rocha S."/>
            <person name="Elkadiri S."/>
            <person name="Gnanaolivu R."/>
            <person name="Hernandez B."/>
            <person name="Skinner E."/>
            <person name="Javaid M."/>
            <person name="Lee S."/>
            <person name="Li M."/>
            <person name="Ming W."/>
            <person name="Munidasa M."/>
            <person name="Muniz J."/>
            <person name="Nguyen L."/>
            <person name="Hughes D."/>
            <person name="Osuji N."/>
            <person name="Pu L.-L."/>
            <person name="Puazo M."/>
            <person name="Qu C."/>
            <person name="Quiroz J."/>
            <person name="Raj R."/>
            <person name="Weissenberger G."/>
            <person name="Xin Y."/>
            <person name="Zou X."/>
            <person name="Han Y."/>
            <person name="Worley K."/>
            <person name="Muzny D."/>
            <person name="Gibbs R."/>
        </authorList>
    </citation>
    <scope>NUCLEOTIDE SEQUENCE</scope>
    <source>
        <strain evidence="1">Sampled in the wild</strain>
    </source>
</reference>
<accession>A0A8K0K347</accession>
<dbReference type="PANTHER" id="PTHR46114:SF1">
    <property type="entry name" value="ZAD DOMAIN-CONTAINING PROTEIN"/>
    <property type="match status" value="1"/>
</dbReference>
<dbReference type="AlphaFoldDB" id="A0A8K0K347"/>
<evidence type="ECO:0000313" key="1">
    <source>
        <dbReference type="EMBL" id="KAG8225103.1"/>
    </source>
</evidence>
<name>A0A8K0K347_LADFU</name>
<dbReference type="PANTHER" id="PTHR46114">
    <property type="entry name" value="APPLE DOMAIN-CONTAINING PROTEIN"/>
    <property type="match status" value="1"/>
</dbReference>
<proteinExistence type="predicted"/>
<comment type="caution">
    <text evidence="1">The sequence shown here is derived from an EMBL/GenBank/DDBJ whole genome shotgun (WGS) entry which is preliminary data.</text>
</comment>
<dbReference type="OrthoDB" id="8047980at2759"/>
<dbReference type="Proteomes" id="UP000792457">
    <property type="component" value="Unassembled WGS sequence"/>
</dbReference>
<reference evidence="1" key="1">
    <citation type="submission" date="2013-04" db="EMBL/GenBank/DDBJ databases">
        <authorList>
            <person name="Qu J."/>
            <person name="Murali S.C."/>
            <person name="Bandaranaike D."/>
            <person name="Bellair M."/>
            <person name="Blankenburg K."/>
            <person name="Chao H."/>
            <person name="Dinh H."/>
            <person name="Doddapaneni H."/>
            <person name="Downs B."/>
            <person name="Dugan-Rocha S."/>
            <person name="Elkadiri S."/>
            <person name="Gnanaolivu R.D."/>
            <person name="Hernandez B."/>
            <person name="Javaid M."/>
            <person name="Jayaseelan J.C."/>
            <person name="Lee S."/>
            <person name="Li M."/>
            <person name="Ming W."/>
            <person name="Munidasa M."/>
            <person name="Muniz J."/>
            <person name="Nguyen L."/>
            <person name="Ongeri F."/>
            <person name="Osuji N."/>
            <person name="Pu L.-L."/>
            <person name="Puazo M."/>
            <person name="Qu C."/>
            <person name="Quiroz J."/>
            <person name="Raj R."/>
            <person name="Weissenberger G."/>
            <person name="Xin Y."/>
            <person name="Zou X."/>
            <person name="Han Y."/>
            <person name="Richards S."/>
            <person name="Worley K."/>
            <person name="Muzny D."/>
            <person name="Gibbs R."/>
        </authorList>
    </citation>
    <scope>NUCLEOTIDE SEQUENCE</scope>
    <source>
        <strain evidence="1">Sampled in the wild</strain>
    </source>
</reference>
<organism evidence="1 2">
    <name type="scientific">Ladona fulva</name>
    <name type="common">Scarce chaser dragonfly</name>
    <name type="synonym">Libellula fulva</name>
    <dbReference type="NCBI Taxonomy" id="123851"/>
    <lineage>
        <taxon>Eukaryota</taxon>
        <taxon>Metazoa</taxon>
        <taxon>Ecdysozoa</taxon>
        <taxon>Arthropoda</taxon>
        <taxon>Hexapoda</taxon>
        <taxon>Insecta</taxon>
        <taxon>Pterygota</taxon>
        <taxon>Palaeoptera</taxon>
        <taxon>Odonata</taxon>
        <taxon>Epiprocta</taxon>
        <taxon>Anisoptera</taxon>
        <taxon>Libelluloidea</taxon>
        <taxon>Libellulidae</taxon>
        <taxon>Ladona</taxon>
    </lineage>
</organism>
<protein>
    <submittedName>
        <fullName evidence="1">Uncharacterized protein</fullName>
    </submittedName>
</protein>